<sequence>MCTVIVNVPDHPDDPTRLLAVRDEDPARPWNPLGAWWPERDGRIVGVRDARAGGAWLAARPDAGRLAVLLNRADISERTDEEVASRGGLPLDAVQGVTLRDDPRTRGFNLVDVEGARVRVTSWDGRGLRSHDLAPGVHMLAHDDVDDEATARIAAWLNAFREASRTAPREDWLGAWLDVLDVSSRLSPDDDRAIIRDNRPHGFPTQSLLLCAAEITASSVEVRYGELPEPAGWSRTALRE</sequence>
<organism evidence="1 2">
    <name type="scientific">Microbacterium aquimaris</name>
    <dbReference type="NCBI Taxonomy" id="459816"/>
    <lineage>
        <taxon>Bacteria</taxon>
        <taxon>Bacillati</taxon>
        <taxon>Actinomycetota</taxon>
        <taxon>Actinomycetes</taxon>
        <taxon>Micrococcales</taxon>
        <taxon>Microbacteriaceae</taxon>
        <taxon>Microbacterium</taxon>
    </lineage>
</organism>
<name>A0ABU5N9J9_9MICO</name>
<keyword evidence="2" id="KW-1185">Reference proteome</keyword>
<protein>
    <submittedName>
        <fullName evidence="1">NRDE family protein</fullName>
    </submittedName>
</protein>
<dbReference type="Proteomes" id="UP001291912">
    <property type="component" value="Unassembled WGS sequence"/>
</dbReference>
<dbReference type="InterPro" id="IPR008551">
    <property type="entry name" value="TANGO2"/>
</dbReference>
<dbReference type="PANTHER" id="PTHR17985:SF8">
    <property type="entry name" value="TRANSPORT AND GOLGI ORGANIZATION PROTEIN 2 HOMOLOG"/>
    <property type="match status" value="1"/>
</dbReference>
<dbReference type="EMBL" id="JAWJYN010000003">
    <property type="protein sequence ID" value="MDZ8162735.1"/>
    <property type="molecule type" value="Genomic_DNA"/>
</dbReference>
<dbReference type="Pfam" id="PF05742">
    <property type="entry name" value="TANGO2"/>
    <property type="match status" value="1"/>
</dbReference>
<reference evidence="1 2" key="1">
    <citation type="submission" date="2023-10" db="EMBL/GenBank/DDBJ databases">
        <title>Microbacterium xanthum sp. nov., isolated from seaweed.</title>
        <authorList>
            <person name="Lee S.D."/>
        </authorList>
    </citation>
    <scope>NUCLEOTIDE SEQUENCE [LARGE SCALE GENOMIC DNA]</scope>
    <source>
        <strain evidence="1 2">KCTC 19124</strain>
    </source>
</reference>
<dbReference type="RefSeq" id="WP_194422898.1">
    <property type="nucleotide sequence ID" value="NZ_BAAAPT010000001.1"/>
</dbReference>
<evidence type="ECO:0000313" key="1">
    <source>
        <dbReference type="EMBL" id="MDZ8162735.1"/>
    </source>
</evidence>
<gene>
    <name evidence="1" type="ORF">R2Q92_12920</name>
</gene>
<comment type="caution">
    <text evidence="1">The sequence shown here is derived from an EMBL/GenBank/DDBJ whole genome shotgun (WGS) entry which is preliminary data.</text>
</comment>
<accession>A0ABU5N9J9</accession>
<dbReference type="PANTHER" id="PTHR17985">
    <property type="entry name" value="SER/THR-RICH PROTEIN T10 IN DGCR REGION"/>
    <property type="match status" value="1"/>
</dbReference>
<proteinExistence type="predicted"/>
<evidence type="ECO:0000313" key="2">
    <source>
        <dbReference type="Proteomes" id="UP001291912"/>
    </source>
</evidence>